<comment type="caution">
    <text evidence="2">The sequence shown here is derived from an EMBL/GenBank/DDBJ whole genome shotgun (WGS) entry which is preliminary data.</text>
</comment>
<gene>
    <name evidence="2" type="ORF">GCM10010909_28770</name>
</gene>
<dbReference type="EMBL" id="BSOS01000080">
    <property type="protein sequence ID" value="GLR68196.1"/>
    <property type="molecule type" value="Genomic_DNA"/>
</dbReference>
<keyword evidence="1" id="KW-0732">Signal</keyword>
<evidence type="ECO:0000313" key="3">
    <source>
        <dbReference type="Proteomes" id="UP001156641"/>
    </source>
</evidence>
<sequence length="62" mass="5880">MKFTPSMLMLGAAVSLGGLTAAVIPTHARAACTAQTNGACAGKTGACAGKAAPCAAAKCKAN</sequence>
<proteinExistence type="predicted"/>
<reference evidence="3" key="1">
    <citation type="journal article" date="2019" name="Int. J. Syst. Evol. Microbiol.">
        <title>The Global Catalogue of Microorganisms (GCM) 10K type strain sequencing project: providing services to taxonomists for standard genome sequencing and annotation.</title>
        <authorList>
            <consortium name="The Broad Institute Genomics Platform"/>
            <consortium name="The Broad Institute Genome Sequencing Center for Infectious Disease"/>
            <person name="Wu L."/>
            <person name="Ma J."/>
        </authorList>
    </citation>
    <scope>NUCLEOTIDE SEQUENCE [LARGE SCALE GENOMIC DNA]</scope>
    <source>
        <strain evidence="3">NBRC 112502</strain>
    </source>
</reference>
<evidence type="ECO:0000256" key="1">
    <source>
        <dbReference type="SAM" id="SignalP"/>
    </source>
</evidence>
<feature type="chain" id="PRO_5045513265" description="Silver efflux pump" evidence="1">
    <location>
        <begin position="31"/>
        <end position="62"/>
    </location>
</feature>
<keyword evidence="3" id="KW-1185">Reference proteome</keyword>
<accession>A0ABQ6A6Y3</accession>
<evidence type="ECO:0000313" key="2">
    <source>
        <dbReference type="EMBL" id="GLR68196.1"/>
    </source>
</evidence>
<dbReference type="RefSeq" id="WP_284259039.1">
    <property type="nucleotide sequence ID" value="NZ_BSOS01000080.1"/>
</dbReference>
<protein>
    <recommendedName>
        <fullName evidence="4">Silver efflux pump</fullName>
    </recommendedName>
</protein>
<name>A0ABQ6A6Y3_9PROT</name>
<feature type="signal peptide" evidence="1">
    <location>
        <begin position="1"/>
        <end position="30"/>
    </location>
</feature>
<dbReference type="Proteomes" id="UP001156641">
    <property type="component" value="Unassembled WGS sequence"/>
</dbReference>
<organism evidence="2 3">
    <name type="scientific">Acidocella aquatica</name>
    <dbReference type="NCBI Taxonomy" id="1922313"/>
    <lineage>
        <taxon>Bacteria</taxon>
        <taxon>Pseudomonadati</taxon>
        <taxon>Pseudomonadota</taxon>
        <taxon>Alphaproteobacteria</taxon>
        <taxon>Acetobacterales</taxon>
        <taxon>Acidocellaceae</taxon>
        <taxon>Acidocella</taxon>
    </lineage>
</organism>
<evidence type="ECO:0008006" key="4">
    <source>
        <dbReference type="Google" id="ProtNLM"/>
    </source>
</evidence>